<dbReference type="CDD" id="cd04301">
    <property type="entry name" value="NAT_SF"/>
    <property type="match status" value="1"/>
</dbReference>
<evidence type="ECO:0000313" key="4">
    <source>
        <dbReference type="EMBL" id="NOG30620.1"/>
    </source>
</evidence>
<protein>
    <submittedName>
        <fullName evidence="4">GNAT family N-acetyltransferase</fullName>
    </submittedName>
</protein>
<dbReference type="PROSITE" id="PS51186">
    <property type="entry name" value="GNAT"/>
    <property type="match status" value="1"/>
</dbReference>
<dbReference type="PANTHER" id="PTHR43420:SF12">
    <property type="entry name" value="N-ACETYLTRANSFERASE DOMAIN-CONTAINING PROTEIN"/>
    <property type="match status" value="1"/>
</dbReference>
<dbReference type="InterPro" id="IPR000182">
    <property type="entry name" value="GNAT_dom"/>
</dbReference>
<evidence type="ECO:0000256" key="2">
    <source>
        <dbReference type="ARBA" id="ARBA00023315"/>
    </source>
</evidence>
<dbReference type="PANTHER" id="PTHR43420">
    <property type="entry name" value="ACETYLTRANSFERASE"/>
    <property type="match status" value="1"/>
</dbReference>
<reference evidence="4 5" key="1">
    <citation type="submission" date="2020-05" db="EMBL/GenBank/DDBJ databases">
        <authorList>
            <person name="Ruan W."/>
            <person name="Jeon C.O."/>
            <person name="Chun B.H."/>
        </authorList>
    </citation>
    <scope>NUCLEOTIDE SEQUENCE [LARGE SCALE GENOMIC DNA]</scope>
    <source>
        <strain evidence="4 5">TBZ9</strain>
    </source>
</reference>
<evidence type="ECO:0000259" key="3">
    <source>
        <dbReference type="PROSITE" id="PS51186"/>
    </source>
</evidence>
<dbReference type="InterPro" id="IPR016181">
    <property type="entry name" value="Acyl_CoA_acyltransferase"/>
</dbReference>
<dbReference type="AlphaFoldDB" id="A0A7Y3TV48"/>
<dbReference type="Pfam" id="PF00583">
    <property type="entry name" value="Acetyltransf_1"/>
    <property type="match status" value="1"/>
</dbReference>
<reference evidence="4 5" key="2">
    <citation type="submission" date="2020-06" db="EMBL/GenBank/DDBJ databases">
        <title>Halomonas songnenensis sp. nov., a moderately halophilic bacterium isolated from saline and alkaline soils.</title>
        <authorList>
            <person name="Jiang J."/>
            <person name="Pan Y."/>
        </authorList>
    </citation>
    <scope>NUCLEOTIDE SEQUENCE [LARGE SCALE GENOMIC DNA]</scope>
    <source>
        <strain evidence="4 5">TBZ9</strain>
    </source>
</reference>
<organism evidence="4 5">
    <name type="scientific">Vreelandella azerica</name>
    <dbReference type="NCBI Taxonomy" id="2732867"/>
    <lineage>
        <taxon>Bacteria</taxon>
        <taxon>Pseudomonadati</taxon>
        <taxon>Pseudomonadota</taxon>
        <taxon>Gammaproteobacteria</taxon>
        <taxon>Oceanospirillales</taxon>
        <taxon>Halomonadaceae</taxon>
        <taxon>Vreelandella</taxon>
    </lineage>
</organism>
<keyword evidence="2" id="KW-0012">Acyltransferase</keyword>
<accession>A0A7Y3TV48</accession>
<sequence length="157" mass="16892">MLEIKPLSNNHLEALLELEAAAASGMRPAALTSALKAPAIRVLGAWQDAGKQEARVLIGYAIVAIGPFDAEIEAIGVLPGWRRHGIAGLLMQALIDVATQAGSERLLLEVRETNDPAIRLYQAFGFTLDGRRKEYYPAVEGTAGRDDALLMSRGLRS</sequence>
<gene>
    <name evidence="4" type="ORF">HLB35_00460</name>
</gene>
<dbReference type="Gene3D" id="3.40.630.30">
    <property type="match status" value="1"/>
</dbReference>
<dbReference type="GO" id="GO:0016747">
    <property type="term" value="F:acyltransferase activity, transferring groups other than amino-acyl groups"/>
    <property type="evidence" value="ECO:0007669"/>
    <property type="project" value="InterPro"/>
</dbReference>
<dbReference type="InterPro" id="IPR050680">
    <property type="entry name" value="YpeA/RimI_acetyltransf"/>
</dbReference>
<keyword evidence="5" id="KW-1185">Reference proteome</keyword>
<evidence type="ECO:0000313" key="5">
    <source>
        <dbReference type="Proteomes" id="UP000588806"/>
    </source>
</evidence>
<dbReference type="EMBL" id="JABFHI010000001">
    <property type="protein sequence ID" value="NOG30620.1"/>
    <property type="molecule type" value="Genomic_DNA"/>
</dbReference>
<evidence type="ECO:0000256" key="1">
    <source>
        <dbReference type="ARBA" id="ARBA00022679"/>
    </source>
</evidence>
<dbReference type="SUPFAM" id="SSF55729">
    <property type="entry name" value="Acyl-CoA N-acyltransferases (Nat)"/>
    <property type="match status" value="1"/>
</dbReference>
<name>A0A7Y3TV48_9GAMM</name>
<keyword evidence="1 4" id="KW-0808">Transferase</keyword>
<proteinExistence type="predicted"/>
<feature type="domain" description="N-acetyltransferase" evidence="3">
    <location>
        <begin position="2"/>
        <end position="156"/>
    </location>
</feature>
<dbReference type="Proteomes" id="UP000588806">
    <property type="component" value="Unassembled WGS sequence"/>
</dbReference>
<comment type="caution">
    <text evidence="4">The sequence shown here is derived from an EMBL/GenBank/DDBJ whole genome shotgun (WGS) entry which is preliminary data.</text>
</comment>